<dbReference type="AlphaFoldDB" id="A0AAU8M0H3"/>
<reference evidence="2" key="1">
    <citation type="journal article" date="2024" name="Syst. Appl. Microbiol.">
        <title>First single-strain enrichments of Electrothrix cable bacteria, description of E. aestuarii sp. nov. and E. rattekaaiensis sp. nov., and proposal of a cable bacteria taxonomy following the rules of the SeqCode.</title>
        <authorList>
            <person name="Plum-Jensen L.E."/>
            <person name="Schramm A."/>
            <person name="Marshall I.P.G."/>
        </authorList>
    </citation>
    <scope>NUCLEOTIDE SEQUENCE</scope>
    <source>
        <strain evidence="2">Rat1</strain>
    </source>
</reference>
<sequence>MALNQKKLQKKKAKQAAKSKARKTAQKQKALMSAFSRKLAIQQAFNAPVFECWEAEPLFDQDSDVGIGSVMITRKANNGDILAGVFLIDVYCLGIKDCFVRVFSEENYPSFLEEVNMQGKLKKIHPTCARKLIEKAGEYAADLGFTPHKDYREAKRIFGDIESAACPRSFEFGKNGKPFYFAGPYDKPKFIKNVLDNLEKNCGPDGYNYVAYSGDDFFL</sequence>
<name>A0AAU8M0H3_9BACT</name>
<feature type="compositionally biased region" description="Basic residues" evidence="1">
    <location>
        <begin position="7"/>
        <end position="23"/>
    </location>
</feature>
<organism evidence="2">
    <name type="scientific">Candidatus Electrothrix aestuarii</name>
    <dbReference type="NCBI Taxonomy" id="3062594"/>
    <lineage>
        <taxon>Bacteria</taxon>
        <taxon>Pseudomonadati</taxon>
        <taxon>Thermodesulfobacteriota</taxon>
        <taxon>Desulfobulbia</taxon>
        <taxon>Desulfobulbales</taxon>
        <taxon>Desulfobulbaceae</taxon>
        <taxon>Candidatus Electrothrix</taxon>
    </lineage>
</organism>
<reference evidence="2" key="2">
    <citation type="submission" date="2024-06" db="EMBL/GenBank/DDBJ databases">
        <authorList>
            <person name="Plum-Jensen L.E."/>
            <person name="Schramm A."/>
            <person name="Marshall I.P.G."/>
        </authorList>
    </citation>
    <scope>NUCLEOTIDE SEQUENCE</scope>
    <source>
        <strain evidence="2">Rat1</strain>
    </source>
</reference>
<accession>A0AAU8M0H3</accession>
<protein>
    <submittedName>
        <fullName evidence="2">Uncharacterized protein</fullName>
    </submittedName>
</protein>
<gene>
    <name evidence="2" type="ORF">Q3M24_09270</name>
</gene>
<proteinExistence type="predicted"/>
<dbReference type="KEGG" id="eaj:Q3M24_09270"/>
<evidence type="ECO:0000256" key="1">
    <source>
        <dbReference type="SAM" id="MobiDB-lite"/>
    </source>
</evidence>
<dbReference type="EMBL" id="CP159373">
    <property type="protein sequence ID" value="XCN74911.1"/>
    <property type="molecule type" value="Genomic_DNA"/>
</dbReference>
<feature type="region of interest" description="Disordered" evidence="1">
    <location>
        <begin position="1"/>
        <end position="23"/>
    </location>
</feature>
<evidence type="ECO:0000313" key="2">
    <source>
        <dbReference type="EMBL" id="XCN74911.1"/>
    </source>
</evidence>